<dbReference type="Gene3D" id="1.10.555.10">
    <property type="entry name" value="Rho GTPase activation protein"/>
    <property type="match status" value="1"/>
</dbReference>
<dbReference type="SUPFAM" id="SSF48350">
    <property type="entry name" value="GTPase activation domain, GAP"/>
    <property type="match status" value="1"/>
</dbReference>
<dbReference type="InterPro" id="IPR000198">
    <property type="entry name" value="RhoGAP_dom"/>
</dbReference>
<gene>
    <name evidence="3" type="primary">LOC106477950</name>
</gene>
<sequence length="193" mass="22385">MKLSLLKLTTFMEKHSPSSKTGWSWRVPNFIRRIRSPDYKDKAVFGVPLLLNLQRTGQALPTCIQASFSYLRKTSLDSVGIFRKSGVRSRIQKLRNLNESNPYNNTYEDQQAYDVADMLKQYFRDLPEALLTNKWSETFISIFLYIPHMDRLDALHAAIMLMPDENREVLQSLIAFLQEVCKNADENQMTATN</sequence>
<dbReference type="PANTHER" id="PTHR12659">
    <property type="entry name" value="RHO-TYPE GTPASE ACTIVATING PROTEIN"/>
    <property type="match status" value="1"/>
</dbReference>
<dbReference type="RefSeq" id="XP_013793910.1">
    <property type="nucleotide sequence ID" value="XM_013938456.1"/>
</dbReference>
<protein>
    <submittedName>
        <fullName evidence="3">Rho GTPase-activating protein 7-like</fullName>
    </submittedName>
</protein>
<evidence type="ECO:0000313" key="2">
    <source>
        <dbReference type="Proteomes" id="UP000694941"/>
    </source>
</evidence>
<dbReference type="SMART" id="SM00324">
    <property type="entry name" value="RhoGAP"/>
    <property type="match status" value="1"/>
</dbReference>
<dbReference type="PANTHER" id="PTHR12659:SF7">
    <property type="entry name" value="CROSSVEINLESS C, ISOFORM C"/>
    <property type="match status" value="1"/>
</dbReference>
<keyword evidence="2" id="KW-1185">Reference proteome</keyword>
<feature type="domain" description="Rho-GAP" evidence="1">
    <location>
        <begin position="47"/>
        <end position="193"/>
    </location>
</feature>
<organism evidence="2 3">
    <name type="scientific">Limulus polyphemus</name>
    <name type="common">Atlantic horseshoe crab</name>
    <dbReference type="NCBI Taxonomy" id="6850"/>
    <lineage>
        <taxon>Eukaryota</taxon>
        <taxon>Metazoa</taxon>
        <taxon>Ecdysozoa</taxon>
        <taxon>Arthropoda</taxon>
        <taxon>Chelicerata</taxon>
        <taxon>Merostomata</taxon>
        <taxon>Xiphosura</taxon>
        <taxon>Limulidae</taxon>
        <taxon>Limulus</taxon>
    </lineage>
</organism>
<dbReference type="PROSITE" id="PS50238">
    <property type="entry name" value="RHOGAP"/>
    <property type="match status" value="1"/>
</dbReference>
<dbReference type="Pfam" id="PF00620">
    <property type="entry name" value="RhoGAP"/>
    <property type="match status" value="1"/>
</dbReference>
<proteinExistence type="predicted"/>
<evidence type="ECO:0000313" key="3">
    <source>
        <dbReference type="RefSeq" id="XP_013793910.1"/>
    </source>
</evidence>
<feature type="non-terminal residue" evidence="3">
    <location>
        <position position="193"/>
    </location>
</feature>
<dbReference type="Proteomes" id="UP000694941">
    <property type="component" value="Unplaced"/>
</dbReference>
<name>A0ABM1C4D5_LIMPO</name>
<accession>A0ABM1C4D5</accession>
<dbReference type="GeneID" id="106477950"/>
<evidence type="ECO:0000259" key="1">
    <source>
        <dbReference type="PROSITE" id="PS50238"/>
    </source>
</evidence>
<reference evidence="3" key="1">
    <citation type="submission" date="2025-08" db="UniProtKB">
        <authorList>
            <consortium name="RefSeq"/>
        </authorList>
    </citation>
    <scope>IDENTIFICATION</scope>
    <source>
        <tissue evidence="3">Muscle</tissue>
    </source>
</reference>
<dbReference type="InterPro" id="IPR008936">
    <property type="entry name" value="Rho_GTPase_activation_prot"/>
</dbReference>